<dbReference type="InterPro" id="IPR014721">
    <property type="entry name" value="Ribsml_uS5_D2-typ_fold_subgr"/>
</dbReference>
<dbReference type="InterPro" id="IPR000640">
    <property type="entry name" value="EFG_V-like"/>
</dbReference>
<dbReference type="PROSITE" id="PS51722">
    <property type="entry name" value="G_TR_2"/>
    <property type="match status" value="1"/>
</dbReference>
<dbReference type="Pfam" id="PF05991">
    <property type="entry name" value="NYN_YacP"/>
    <property type="match status" value="1"/>
</dbReference>
<dbReference type="Pfam" id="PF00009">
    <property type="entry name" value="GTP_EFTU"/>
    <property type="match status" value="1"/>
</dbReference>
<dbReference type="Proteomes" id="UP001523565">
    <property type="component" value="Unassembled WGS sequence"/>
</dbReference>
<name>A0ABT1EGE7_9FIRM</name>
<dbReference type="Pfam" id="PF03764">
    <property type="entry name" value="EFG_IV"/>
    <property type="match status" value="1"/>
</dbReference>
<dbReference type="SUPFAM" id="SSF54980">
    <property type="entry name" value="EF-G C-terminal domain-like"/>
    <property type="match status" value="2"/>
</dbReference>
<evidence type="ECO:0000256" key="2">
    <source>
        <dbReference type="ARBA" id="ARBA00022917"/>
    </source>
</evidence>
<dbReference type="InterPro" id="IPR027417">
    <property type="entry name" value="P-loop_NTPase"/>
</dbReference>
<dbReference type="InterPro" id="IPR035647">
    <property type="entry name" value="EFG_III/V"/>
</dbReference>
<dbReference type="CDD" id="cd10912">
    <property type="entry name" value="PIN_YacP-like"/>
    <property type="match status" value="1"/>
</dbReference>
<dbReference type="InterPro" id="IPR010298">
    <property type="entry name" value="YacP-like"/>
</dbReference>
<keyword evidence="3" id="KW-0342">GTP-binding</keyword>
<dbReference type="Gene3D" id="3.30.70.870">
    <property type="entry name" value="Elongation Factor G (Translational Gtpase), domain 3"/>
    <property type="match status" value="1"/>
</dbReference>
<protein>
    <submittedName>
        <fullName evidence="6">TetM/TetW/TetO/TetS family tetracycline resistance ribosomal protection protein</fullName>
    </submittedName>
</protein>
<dbReference type="CDD" id="cd03711">
    <property type="entry name" value="Tet_C"/>
    <property type="match status" value="1"/>
</dbReference>
<evidence type="ECO:0000313" key="7">
    <source>
        <dbReference type="Proteomes" id="UP001523565"/>
    </source>
</evidence>
<dbReference type="PRINTS" id="PR01037">
    <property type="entry name" value="TCRTETOQM"/>
</dbReference>
<dbReference type="SUPFAM" id="SSF52540">
    <property type="entry name" value="P-loop containing nucleoside triphosphate hydrolases"/>
    <property type="match status" value="1"/>
</dbReference>
<dbReference type="EMBL" id="JAMZFV010000006">
    <property type="protein sequence ID" value="MCP1109779.1"/>
    <property type="molecule type" value="Genomic_DNA"/>
</dbReference>
<keyword evidence="4" id="KW-0046">Antibiotic resistance</keyword>
<evidence type="ECO:0000256" key="4">
    <source>
        <dbReference type="ARBA" id="ARBA00023251"/>
    </source>
</evidence>
<dbReference type="Gene3D" id="2.40.30.10">
    <property type="entry name" value="Translation factors"/>
    <property type="match status" value="1"/>
</dbReference>
<dbReference type="InterPro" id="IPR031157">
    <property type="entry name" value="G_TR_CS"/>
</dbReference>
<evidence type="ECO:0000256" key="1">
    <source>
        <dbReference type="ARBA" id="ARBA00022741"/>
    </source>
</evidence>
<reference evidence="6 7" key="1">
    <citation type="journal article" date="2022" name="Genome Biol. Evol.">
        <title>Host diet, physiology and behaviors set the stage for Lachnospiraceae cladogenesis.</title>
        <authorList>
            <person name="Vera-Ponce De Leon A."/>
            <person name="Schneider M."/>
            <person name="Jahnes B.C."/>
            <person name="Sadowski V."/>
            <person name="Camuy-Velez L.A."/>
            <person name="Duan J."/>
            <person name="Sabree Z.L."/>
        </authorList>
    </citation>
    <scope>NUCLEOTIDE SEQUENCE [LARGE SCALE GENOMIC DNA]</scope>
    <source>
        <strain evidence="6 7">PAL227</strain>
    </source>
</reference>
<dbReference type="PANTHER" id="PTHR43261:SF1">
    <property type="entry name" value="RIBOSOME-RELEASING FACTOR 2, MITOCHONDRIAL"/>
    <property type="match status" value="1"/>
</dbReference>
<dbReference type="Gene3D" id="3.40.50.300">
    <property type="entry name" value="P-loop containing nucleotide triphosphate hydrolases"/>
    <property type="match status" value="1"/>
</dbReference>
<feature type="domain" description="Tr-type G" evidence="5">
    <location>
        <begin position="1"/>
        <end position="228"/>
    </location>
</feature>
<dbReference type="InterPro" id="IPR005225">
    <property type="entry name" value="Small_GTP-bd"/>
</dbReference>
<keyword evidence="1" id="KW-0547">Nucleotide-binding</keyword>
<keyword evidence="7" id="KW-1185">Reference proteome</keyword>
<comment type="caution">
    <text evidence="6">The sequence shown here is derived from an EMBL/GenBank/DDBJ whole genome shotgun (WGS) entry which is preliminary data.</text>
</comment>
<evidence type="ECO:0000256" key="3">
    <source>
        <dbReference type="ARBA" id="ARBA00023134"/>
    </source>
</evidence>
<dbReference type="PROSITE" id="PS00301">
    <property type="entry name" value="G_TR_1"/>
    <property type="match status" value="1"/>
</dbReference>
<keyword evidence="2" id="KW-0648">Protein biosynthesis</keyword>
<dbReference type="SUPFAM" id="SSF54211">
    <property type="entry name" value="Ribosomal protein S5 domain 2-like"/>
    <property type="match status" value="1"/>
</dbReference>
<dbReference type="InterPro" id="IPR020568">
    <property type="entry name" value="Ribosomal_Su5_D2-typ_SF"/>
</dbReference>
<dbReference type="InterPro" id="IPR009000">
    <property type="entry name" value="Transl_B-barrel_sf"/>
</dbReference>
<dbReference type="Gene3D" id="3.30.70.240">
    <property type="match status" value="1"/>
</dbReference>
<dbReference type="InterPro" id="IPR000795">
    <property type="entry name" value="T_Tr_GTP-bd_dom"/>
</dbReference>
<gene>
    <name evidence="6" type="ORF">NK118_05870</name>
</gene>
<dbReference type="PRINTS" id="PR00315">
    <property type="entry name" value="ELONGATNFCT"/>
</dbReference>
<sequence>MKKISIGILAHVDAGKTTLSEALLYFGGNLKAIGRVDNKDAFLDTFHLEKERGITIFSKQAKITTEHIEITLIDTPGHVDFSTEMERTLQVLDYAVLVISGADGLQGHTLTLYKLLETYRIPTFLFVNKMDQAGTDKQLRLEELKNQWGSEVIDFTLTTSPEFYEEIALCGEHLLDQFLETAAISPVDIGKAIAARRIFPCYFGSALGLVGVAELLKGLETYALMRAYPKEFGARVFKITRDEKGGRLTHLKITGGCLRVKDVLPTTTEKVNQIRQYSGEKYLVRDVVVAGDICAVTGPEKTFAGQGLGREQRLEKPLLAPVLTYQMVIPDGLSVHELLPRLQPFAEEDPSLKITFSEQLQSIQVQIMGEVQLQIVKQLIKDRLSIDVDFISSQIIYKETIADTVYGVGHFEPLRHYAEVQLLLEPGPPGSGMIYENACSEDLLAPHYQRQIMKHLEEKTPVGVLWGAEVTDLKVTLIAGKAHPKHTEGGDFREATYRALRQGLMEASSLLLEPYYEFQIEVPLASIGRVIAEIEKRNGSFTGPEITEDIGAFWGRAPVQMMTDFSQEFTSFTKGLGKFFCTLKGYEPCHNQEEVLKASTYSPERDLENPTGSVFCSHGAGFTVPWDQVKEHMHLPAYEKKTAVALSEETSPTSRTTDELVIGTEEIEAIISRTSGANKKSDTGRKIKKREPLPTVKRVIKAPKKLDAYLLVDGYNVIYSWDDLKALAATDIGAARDKLLDILCNYQAIKGWQIIVVFDAYRVAGGQVREMDYHNLHVVYTKEAETADAYIERFAHTNKKKYDITVATSDAMEQLIIRGADAKLLSSRELALDVLKVNQEILEDYQNGEKH</sequence>
<dbReference type="SMART" id="SM00838">
    <property type="entry name" value="EFG_C"/>
    <property type="match status" value="1"/>
</dbReference>
<dbReference type="Gene3D" id="3.30.230.10">
    <property type="match status" value="1"/>
</dbReference>
<dbReference type="Pfam" id="PF00679">
    <property type="entry name" value="EFG_C"/>
    <property type="match status" value="1"/>
</dbReference>
<evidence type="ECO:0000259" key="5">
    <source>
        <dbReference type="PROSITE" id="PS51722"/>
    </source>
</evidence>
<dbReference type="RefSeq" id="WP_262068660.1">
    <property type="nucleotide sequence ID" value="NZ_JAMXOC010000006.1"/>
</dbReference>
<proteinExistence type="predicted"/>
<dbReference type="NCBIfam" id="TIGR00231">
    <property type="entry name" value="small_GTP"/>
    <property type="match status" value="1"/>
</dbReference>
<accession>A0ABT1EGE7</accession>
<dbReference type="PANTHER" id="PTHR43261">
    <property type="entry name" value="TRANSLATION ELONGATION FACTOR G-RELATED"/>
    <property type="match status" value="1"/>
</dbReference>
<dbReference type="InterPro" id="IPR005517">
    <property type="entry name" value="Transl_elong_EFG/EF2_IV"/>
</dbReference>
<dbReference type="SUPFAM" id="SSF50447">
    <property type="entry name" value="Translation proteins"/>
    <property type="match status" value="1"/>
</dbReference>
<dbReference type="InterPro" id="IPR035650">
    <property type="entry name" value="Tet_C"/>
</dbReference>
<dbReference type="SMART" id="SM00889">
    <property type="entry name" value="EFG_IV"/>
    <property type="match status" value="1"/>
</dbReference>
<evidence type="ECO:0000313" key="6">
    <source>
        <dbReference type="EMBL" id="MCP1109779.1"/>
    </source>
</evidence>
<organism evidence="6 7">
    <name type="scientific">Ohessyouella blattaphilus</name>
    <dbReference type="NCBI Taxonomy" id="2949333"/>
    <lineage>
        <taxon>Bacteria</taxon>
        <taxon>Bacillati</taxon>
        <taxon>Bacillota</taxon>
        <taxon>Clostridia</taxon>
        <taxon>Lachnospirales</taxon>
        <taxon>Lachnospiraceae</taxon>
        <taxon>Ohessyouella</taxon>
    </lineage>
</organism>